<evidence type="ECO:0000256" key="2">
    <source>
        <dbReference type="ARBA" id="ARBA00022692"/>
    </source>
</evidence>
<comment type="subcellular location">
    <subcellularLocation>
        <location evidence="1">Membrane</location>
        <topology evidence="1">Multi-pass membrane protein</topology>
    </subcellularLocation>
</comment>
<evidence type="ECO:0000256" key="9">
    <source>
        <dbReference type="SAM" id="Phobius"/>
    </source>
</evidence>
<dbReference type="Proteomes" id="UP001231616">
    <property type="component" value="Unassembled WGS sequence"/>
</dbReference>
<dbReference type="PANTHER" id="PTHR32089:SF119">
    <property type="entry name" value="METHYL-ACCEPTING CHEMOTAXIS PROTEIN CTPL"/>
    <property type="match status" value="1"/>
</dbReference>
<dbReference type="PROSITE" id="PS50885">
    <property type="entry name" value="HAMP"/>
    <property type="match status" value="1"/>
</dbReference>
<dbReference type="Pfam" id="PF00015">
    <property type="entry name" value="MCPsignal"/>
    <property type="match status" value="1"/>
</dbReference>
<evidence type="ECO:0000256" key="5">
    <source>
        <dbReference type="ARBA" id="ARBA00023224"/>
    </source>
</evidence>
<comment type="similarity">
    <text evidence="6">Belongs to the methyl-accepting chemotaxis (MCP) protein family.</text>
</comment>
<dbReference type="SMART" id="SM00283">
    <property type="entry name" value="MA"/>
    <property type="match status" value="1"/>
</dbReference>
<dbReference type="SUPFAM" id="SSF58104">
    <property type="entry name" value="Methyl-accepting chemotaxis protein (MCP) signaling domain"/>
    <property type="match status" value="1"/>
</dbReference>
<evidence type="ECO:0000256" key="8">
    <source>
        <dbReference type="SAM" id="Coils"/>
    </source>
</evidence>
<evidence type="ECO:0000259" key="10">
    <source>
        <dbReference type="PROSITE" id="PS50111"/>
    </source>
</evidence>
<sequence length="624" mass="69753">MFRQFSIKQRLMMNGVALVAGMLIMLMLLFYQSNQLTSLAQAQESVQRLNTDVLMFRRHEKDFLLRFEARYLDRMQQHYSGMQQLASSLDARLQRHGIDRGALQEFSRLTEQYQRSFSALVRQYEFMGLTPEQGLQGELRTAAQQIERMIQQRSDDRLMALLLQLRRHEKDFLLRRDADYYQRFSQDMQQLQRFIQTGIVDAGSRQQIEQLSTDYQSAFSNLVSAYQQAGLDQNSGLQGEMRSAIHATEQSLQQMTEATGEAITAAVNRTQNLAIGFFVFVLALVLGLVFLTSRSILQPIMAVCQTVGLIRRDNDFRQRIEEQGQDEMTALAMDVNGMIGDFQELVNNVNQALEMLDTATQQLAKSTNETSDGMQLQQQESDMVATAVTEMGATINEIASNTENTASRASSTNDNAQHGQQEVERTVLGIQQLSAELQGATSVVEALEQDGHTIGSVLDVIRGIAEQTNLLALNAAIEAARAGEQGRGFAVVADEVRNLAMRTQESTRQIEDIISGLQGRTQQIVQVMVSCREKGLSSADQAQLATNLLLQITEDVSGIMDMTTQIAAAIEEQSQVAAEVNQNVVKIRDISVNSYQLAQHNAEISEEVAMQAARLHQTVDRFKA</sequence>
<keyword evidence="3 9" id="KW-1133">Transmembrane helix</keyword>
<dbReference type="SMART" id="SM01358">
    <property type="entry name" value="HBM"/>
    <property type="match status" value="1"/>
</dbReference>
<evidence type="ECO:0000313" key="13">
    <source>
        <dbReference type="Proteomes" id="UP001231616"/>
    </source>
</evidence>
<comment type="caution">
    <text evidence="12">The sequence shown here is derived from an EMBL/GenBank/DDBJ whole genome shotgun (WGS) entry which is preliminary data.</text>
</comment>
<proteinExistence type="inferred from homology"/>
<gene>
    <name evidence="12" type="ORF">Q3O60_02405</name>
</gene>
<evidence type="ECO:0000256" key="7">
    <source>
        <dbReference type="PROSITE-ProRule" id="PRU00284"/>
    </source>
</evidence>
<keyword evidence="8" id="KW-0175">Coiled coil</keyword>
<evidence type="ECO:0000256" key="4">
    <source>
        <dbReference type="ARBA" id="ARBA00023136"/>
    </source>
</evidence>
<dbReference type="CDD" id="cd11386">
    <property type="entry name" value="MCP_signal"/>
    <property type="match status" value="1"/>
</dbReference>
<accession>A0ABT9GVF3</accession>
<feature type="domain" description="HAMP" evidence="11">
    <location>
        <begin position="294"/>
        <end position="347"/>
    </location>
</feature>
<organism evidence="12 13">
    <name type="scientific">Alkalimonas collagenimarina</name>
    <dbReference type="NCBI Taxonomy" id="400390"/>
    <lineage>
        <taxon>Bacteria</taxon>
        <taxon>Pseudomonadati</taxon>
        <taxon>Pseudomonadota</taxon>
        <taxon>Gammaproteobacteria</taxon>
        <taxon>Alkalimonas</taxon>
    </lineage>
</organism>
<dbReference type="InterPro" id="IPR003660">
    <property type="entry name" value="HAMP_dom"/>
</dbReference>
<dbReference type="Gene3D" id="1.10.287.950">
    <property type="entry name" value="Methyl-accepting chemotaxis protein"/>
    <property type="match status" value="1"/>
</dbReference>
<evidence type="ECO:0000256" key="1">
    <source>
        <dbReference type="ARBA" id="ARBA00004141"/>
    </source>
</evidence>
<name>A0ABT9GVF3_9GAMM</name>
<keyword evidence="4 9" id="KW-0472">Membrane</keyword>
<feature type="domain" description="Methyl-accepting transducer" evidence="10">
    <location>
        <begin position="352"/>
        <end position="588"/>
    </location>
</feature>
<keyword evidence="2 9" id="KW-0812">Transmembrane</keyword>
<dbReference type="RefSeq" id="WP_305892309.1">
    <property type="nucleotide sequence ID" value="NZ_JAUZVZ010000003.1"/>
</dbReference>
<dbReference type="PROSITE" id="PS50111">
    <property type="entry name" value="CHEMOTAXIS_TRANSDUC_2"/>
    <property type="match status" value="1"/>
</dbReference>
<evidence type="ECO:0000313" key="12">
    <source>
        <dbReference type="EMBL" id="MDP4535036.1"/>
    </source>
</evidence>
<protein>
    <submittedName>
        <fullName evidence="12">Methyl-accepting chemotaxis protein</fullName>
    </submittedName>
</protein>
<evidence type="ECO:0000256" key="3">
    <source>
        <dbReference type="ARBA" id="ARBA00022989"/>
    </source>
</evidence>
<reference evidence="12 13" key="1">
    <citation type="submission" date="2023-08" db="EMBL/GenBank/DDBJ databases">
        <authorList>
            <person name="Joshi A."/>
            <person name="Thite S."/>
        </authorList>
    </citation>
    <scope>NUCLEOTIDE SEQUENCE [LARGE SCALE GENOMIC DNA]</scope>
    <source>
        <strain evidence="12 13">AC40</strain>
    </source>
</reference>
<dbReference type="EMBL" id="JAUZVZ010000003">
    <property type="protein sequence ID" value="MDP4535036.1"/>
    <property type="molecule type" value="Genomic_DNA"/>
</dbReference>
<dbReference type="InterPro" id="IPR032255">
    <property type="entry name" value="HBM"/>
</dbReference>
<feature type="coiled-coil region" evidence="8">
    <location>
        <begin position="342"/>
        <end position="369"/>
    </location>
</feature>
<dbReference type="InterPro" id="IPR004089">
    <property type="entry name" value="MCPsignal_dom"/>
</dbReference>
<keyword evidence="13" id="KW-1185">Reference proteome</keyword>
<evidence type="ECO:0000256" key="6">
    <source>
        <dbReference type="ARBA" id="ARBA00029447"/>
    </source>
</evidence>
<feature type="transmembrane region" description="Helical" evidence="9">
    <location>
        <begin position="273"/>
        <end position="291"/>
    </location>
</feature>
<dbReference type="PANTHER" id="PTHR32089">
    <property type="entry name" value="METHYL-ACCEPTING CHEMOTAXIS PROTEIN MCPB"/>
    <property type="match status" value="1"/>
</dbReference>
<evidence type="ECO:0000259" key="11">
    <source>
        <dbReference type="PROSITE" id="PS50885"/>
    </source>
</evidence>
<keyword evidence="5 7" id="KW-0807">Transducer</keyword>